<proteinExistence type="predicted"/>
<evidence type="ECO:0000313" key="11">
    <source>
        <dbReference type="Proteomes" id="UP000035021"/>
    </source>
</evidence>
<evidence type="ECO:0000256" key="3">
    <source>
        <dbReference type="ARBA" id="ARBA00022679"/>
    </source>
</evidence>
<feature type="region of interest" description="Disordered" evidence="8">
    <location>
        <begin position="763"/>
        <end position="831"/>
    </location>
</feature>
<dbReference type="SUPFAM" id="SSF52540">
    <property type="entry name" value="P-loop containing nucleoside triphosphate hydrolases"/>
    <property type="match status" value="1"/>
</dbReference>
<evidence type="ECO:0000256" key="7">
    <source>
        <dbReference type="ARBA" id="ARBA00022840"/>
    </source>
</evidence>
<protein>
    <recommendedName>
        <fullName evidence="1">non-specific serine/threonine protein kinase</fullName>
        <ecNumber evidence="1">2.7.11.1</ecNumber>
    </recommendedName>
</protein>
<dbReference type="InterPro" id="IPR027417">
    <property type="entry name" value="P-loop_NTPase"/>
</dbReference>
<dbReference type="EC" id="2.7.11.1" evidence="1"/>
<keyword evidence="2 10" id="KW-0723">Serine/threonine-protein kinase</keyword>
<dbReference type="GO" id="GO:0004674">
    <property type="term" value="F:protein serine/threonine kinase activity"/>
    <property type="evidence" value="ECO:0007669"/>
    <property type="project" value="UniProtKB-KW"/>
</dbReference>
<feature type="region of interest" description="Disordered" evidence="8">
    <location>
        <begin position="307"/>
        <end position="341"/>
    </location>
</feature>
<gene>
    <name evidence="10" type="ORF">GP2_036_00320</name>
</gene>
<evidence type="ECO:0000256" key="4">
    <source>
        <dbReference type="ARBA" id="ARBA00022737"/>
    </source>
</evidence>
<dbReference type="CDD" id="cd14014">
    <property type="entry name" value="STKc_PknB_like"/>
    <property type="match status" value="1"/>
</dbReference>
<feature type="domain" description="Protein kinase" evidence="9">
    <location>
        <begin position="26"/>
        <end position="275"/>
    </location>
</feature>
<feature type="compositionally biased region" description="Low complexity" evidence="8">
    <location>
        <begin position="802"/>
        <end position="831"/>
    </location>
</feature>
<dbReference type="Pfam" id="PF24883">
    <property type="entry name" value="NPHP3_N"/>
    <property type="match status" value="1"/>
</dbReference>
<reference evidence="10 11" key="1">
    <citation type="submission" date="2013-02" db="EMBL/GenBank/DDBJ databases">
        <title>Whole genome shotgun sequence of Gordonia paraffinivorans NBRC 108238.</title>
        <authorList>
            <person name="Isaki-Nakamura S."/>
            <person name="Hosoyama A."/>
            <person name="Tsuchikane K."/>
            <person name="Ando Y."/>
            <person name="Baba S."/>
            <person name="Ohji S."/>
            <person name="Hamada M."/>
            <person name="Tamura T."/>
            <person name="Yamazoe A."/>
            <person name="Yamazaki S."/>
            <person name="Fujita N."/>
        </authorList>
    </citation>
    <scope>NUCLEOTIDE SEQUENCE [LARGE SCALE GENOMIC DNA]</scope>
    <source>
        <strain evidence="10 11">NBRC 108238</strain>
    </source>
</reference>
<dbReference type="PANTHER" id="PTHR43289:SF6">
    <property type="entry name" value="SERINE_THREONINE-PROTEIN KINASE NEKL-3"/>
    <property type="match status" value="1"/>
</dbReference>
<keyword evidence="5" id="KW-0547">Nucleotide-binding</keyword>
<keyword evidence="6 10" id="KW-0418">Kinase</keyword>
<dbReference type="Pfam" id="PF00069">
    <property type="entry name" value="Pkinase"/>
    <property type="match status" value="1"/>
</dbReference>
<dbReference type="Gene3D" id="3.30.200.20">
    <property type="entry name" value="Phosphorylase Kinase, domain 1"/>
    <property type="match status" value="1"/>
</dbReference>
<dbReference type="SMART" id="SM00220">
    <property type="entry name" value="S_TKc"/>
    <property type="match status" value="1"/>
</dbReference>
<dbReference type="InterPro" id="IPR000719">
    <property type="entry name" value="Prot_kinase_dom"/>
</dbReference>
<dbReference type="InterPro" id="IPR008271">
    <property type="entry name" value="Ser/Thr_kinase_AS"/>
</dbReference>
<dbReference type="Proteomes" id="UP000035021">
    <property type="component" value="Unassembled WGS sequence"/>
</dbReference>
<feature type="compositionally biased region" description="Polar residues" evidence="8">
    <location>
        <begin position="310"/>
        <end position="320"/>
    </location>
</feature>
<dbReference type="PANTHER" id="PTHR43289">
    <property type="entry name" value="MITOGEN-ACTIVATED PROTEIN KINASE KINASE KINASE 20-RELATED"/>
    <property type="match status" value="1"/>
</dbReference>
<name>A0ABQ0IPN5_9ACTN</name>
<dbReference type="PROSITE" id="PS00108">
    <property type="entry name" value="PROTEIN_KINASE_ST"/>
    <property type="match status" value="1"/>
</dbReference>
<sequence>MARRIVTQQADPPPREIADDLSSAGFVDARVSGRGGFGVVYRCRQPALDRDVAVKVLRAGRDDTDRVRFLREQQAMGRLSGHPNIVHVLEAGVTRTGHPYIVMPFHARGSLDGHIRRSGRLDVAEVLDVGIKMAGALETAHRCDVLHRDLKPANILLTDYGQPQLTDFGIARLADRDDTTRGLVLGTPAYTAPEVLRGDPPSVIADVYGLAATLFTALSGRPAYGRRKGEELVAQLLRITTERLPDLAERGIPDPVCRVIARGMCRDRAERYPTAAGFGEALRSAGAELGLPVADVPVPLITIEPDSDDIAQQPTNTSVDASGYLRLRGPDSGSGRPPVVATRYRPPVMAHAMVPRRRLLRRLSGDTRARLVLIHGPAGFGKTVLAIQYVQMVEQTEGKTAWLAVDEDDNTPAWFLSHLVDAIGFAVPGLGTELTRVLEEHGEGAERYVLTTLVNRIHTSQEHIRVVLDDWHRITNPASRDIALFMIERGCRHLQLVVTSRTRMHLPLGRLRVRNELIEIDSRALRFDMDESRELLLAGTGLPIDDADVAELEETTDGWVAALQLASLALRDDDDPQAAIRRFAANHRELGDYLAENVLDSLDAELLDFLLATSVSERICASLAEALTGRRRCQRILEDIEDRDLFLTRLDAEGQWFRFHHLFADILRQRLEREDPARADALHRSAATWFADRGMLSAAVDQHLAAGDEEQAITLVEDEAFDLLEQSRMSTVLGLATKLPTTARRRRPDLQVAIAWAHALLHHRAGSPPSPRSARSSDSSTTKPASGSAGRAPTTVVRGDRSASSMATSSPVSPPGRSSISTPPRPRSGTR</sequence>
<evidence type="ECO:0000256" key="5">
    <source>
        <dbReference type="ARBA" id="ARBA00022741"/>
    </source>
</evidence>
<keyword evidence="4" id="KW-0677">Repeat</keyword>
<organism evidence="10 11">
    <name type="scientific">Gordonia paraffinivorans NBRC 108238</name>
    <dbReference type="NCBI Taxonomy" id="1223543"/>
    <lineage>
        <taxon>Bacteria</taxon>
        <taxon>Bacillati</taxon>
        <taxon>Actinomycetota</taxon>
        <taxon>Actinomycetes</taxon>
        <taxon>Mycobacteriales</taxon>
        <taxon>Gordoniaceae</taxon>
        <taxon>Gordonia</taxon>
    </lineage>
</organism>
<evidence type="ECO:0000256" key="6">
    <source>
        <dbReference type="ARBA" id="ARBA00022777"/>
    </source>
</evidence>
<evidence type="ECO:0000259" key="9">
    <source>
        <dbReference type="PROSITE" id="PS50011"/>
    </source>
</evidence>
<dbReference type="InterPro" id="IPR059106">
    <property type="entry name" value="WHD_MalT"/>
</dbReference>
<evidence type="ECO:0000313" key="10">
    <source>
        <dbReference type="EMBL" id="GAC85531.1"/>
    </source>
</evidence>
<keyword evidence="7" id="KW-0067">ATP-binding</keyword>
<dbReference type="Pfam" id="PF25873">
    <property type="entry name" value="WHD_MalT"/>
    <property type="match status" value="1"/>
</dbReference>
<accession>A0ABQ0IPN5</accession>
<keyword evidence="11" id="KW-1185">Reference proteome</keyword>
<keyword evidence="3" id="KW-0808">Transferase</keyword>
<dbReference type="Gene3D" id="3.40.50.300">
    <property type="entry name" value="P-loop containing nucleotide triphosphate hydrolases"/>
    <property type="match status" value="1"/>
</dbReference>
<dbReference type="EMBL" id="BAOQ01000036">
    <property type="protein sequence ID" value="GAC85531.1"/>
    <property type="molecule type" value="Genomic_DNA"/>
</dbReference>
<evidence type="ECO:0000256" key="8">
    <source>
        <dbReference type="SAM" id="MobiDB-lite"/>
    </source>
</evidence>
<dbReference type="SUPFAM" id="SSF56112">
    <property type="entry name" value="Protein kinase-like (PK-like)"/>
    <property type="match status" value="1"/>
</dbReference>
<dbReference type="InterPro" id="IPR011009">
    <property type="entry name" value="Kinase-like_dom_sf"/>
</dbReference>
<dbReference type="PROSITE" id="PS50011">
    <property type="entry name" value="PROTEIN_KINASE_DOM"/>
    <property type="match status" value="1"/>
</dbReference>
<dbReference type="Gene3D" id="1.10.510.10">
    <property type="entry name" value="Transferase(Phosphotransferase) domain 1"/>
    <property type="match status" value="1"/>
</dbReference>
<evidence type="ECO:0000256" key="1">
    <source>
        <dbReference type="ARBA" id="ARBA00012513"/>
    </source>
</evidence>
<dbReference type="InterPro" id="IPR056884">
    <property type="entry name" value="NPHP3-like_N"/>
</dbReference>
<evidence type="ECO:0000256" key="2">
    <source>
        <dbReference type="ARBA" id="ARBA00022527"/>
    </source>
</evidence>
<comment type="caution">
    <text evidence="10">The sequence shown here is derived from an EMBL/GenBank/DDBJ whole genome shotgun (WGS) entry which is preliminary data.</text>
</comment>